<gene>
    <name evidence="1" type="ORF">NCGR_LOCUS19637</name>
</gene>
<comment type="caution">
    <text evidence="1">The sequence shown here is derived from an EMBL/GenBank/DDBJ whole genome shotgun (WGS) entry which is preliminary data.</text>
</comment>
<reference evidence="1" key="1">
    <citation type="submission" date="2020-10" db="EMBL/GenBank/DDBJ databases">
        <authorList>
            <person name="Han B."/>
            <person name="Lu T."/>
            <person name="Zhao Q."/>
            <person name="Huang X."/>
            <person name="Zhao Y."/>
        </authorList>
    </citation>
    <scope>NUCLEOTIDE SEQUENCE</scope>
</reference>
<keyword evidence="2" id="KW-1185">Reference proteome</keyword>
<evidence type="ECO:0000313" key="2">
    <source>
        <dbReference type="Proteomes" id="UP000604825"/>
    </source>
</evidence>
<accession>A0A811NJL5</accession>
<dbReference type="Proteomes" id="UP000604825">
    <property type="component" value="Unassembled WGS sequence"/>
</dbReference>
<sequence>MEGVEGLMKNLKLSSEEKRSIKIRAESRSEEKDRPPQAVAKLFTERSVRSDVTEQSVGWIWCPMKGVSCRDLRDNVFLISFNQAMGLRKALDDGPWMISKELLVVTEFDEFKSLDEFEFSFILIWLRVERLPLGLMNRAAAKDGNGKEKPVCPWALDPVGADTGVNLCPRAWTRV</sequence>
<dbReference type="AlphaFoldDB" id="A0A811NJL5"/>
<organism evidence="1 2">
    <name type="scientific">Miscanthus lutarioriparius</name>
    <dbReference type="NCBI Taxonomy" id="422564"/>
    <lineage>
        <taxon>Eukaryota</taxon>
        <taxon>Viridiplantae</taxon>
        <taxon>Streptophyta</taxon>
        <taxon>Embryophyta</taxon>
        <taxon>Tracheophyta</taxon>
        <taxon>Spermatophyta</taxon>
        <taxon>Magnoliopsida</taxon>
        <taxon>Liliopsida</taxon>
        <taxon>Poales</taxon>
        <taxon>Poaceae</taxon>
        <taxon>PACMAD clade</taxon>
        <taxon>Panicoideae</taxon>
        <taxon>Andropogonodae</taxon>
        <taxon>Andropogoneae</taxon>
        <taxon>Saccharinae</taxon>
        <taxon>Miscanthus</taxon>
    </lineage>
</organism>
<evidence type="ECO:0000313" key="1">
    <source>
        <dbReference type="EMBL" id="CAD6228992.1"/>
    </source>
</evidence>
<evidence type="ECO:0008006" key="3">
    <source>
        <dbReference type="Google" id="ProtNLM"/>
    </source>
</evidence>
<protein>
    <recommendedName>
        <fullName evidence="3">DUF4283 domain-containing protein</fullName>
    </recommendedName>
</protein>
<name>A0A811NJL5_9POAL</name>
<proteinExistence type="predicted"/>
<dbReference type="EMBL" id="CAJGYO010000005">
    <property type="protein sequence ID" value="CAD6228992.1"/>
    <property type="molecule type" value="Genomic_DNA"/>
</dbReference>
<dbReference type="OrthoDB" id="685486at2759"/>